<dbReference type="GeneID" id="33555897"/>
<organism evidence="19 20">
    <name type="scientific">Kockovaella imperatae</name>
    <dbReference type="NCBI Taxonomy" id="4999"/>
    <lineage>
        <taxon>Eukaryota</taxon>
        <taxon>Fungi</taxon>
        <taxon>Dikarya</taxon>
        <taxon>Basidiomycota</taxon>
        <taxon>Agaricomycotina</taxon>
        <taxon>Tremellomycetes</taxon>
        <taxon>Tremellales</taxon>
        <taxon>Cuniculitremaceae</taxon>
        <taxon>Kockovaella</taxon>
    </lineage>
</organism>
<evidence type="ECO:0000313" key="19">
    <source>
        <dbReference type="EMBL" id="ORX38482.1"/>
    </source>
</evidence>
<comment type="function">
    <text evidence="14">E3 ubiquitin-protein ligase component of the ribosome quality control complex (RQC), a ribosome-associated complex that mediates ubiquitination and extraction of incompletely synthesized nascent chains for proteasomal degradation. Mediates ubiquitination of proteins derived from mRNAs lacking stop codons (non-stop proteins) and other translation arrest products induced by poly-lysine sequences and tandem rare codons. Ubiquitination leads to CDC48 recruitment for extraction and degradation of the incomplete translation product. May indirectly play a role in chromatin function and transcription.</text>
</comment>
<dbReference type="InterPro" id="IPR039804">
    <property type="entry name" value="RING-CH-C4HC3_LTN1"/>
</dbReference>
<evidence type="ECO:0000256" key="6">
    <source>
        <dbReference type="ARBA" id="ARBA00017157"/>
    </source>
</evidence>
<dbReference type="GO" id="GO:0061630">
    <property type="term" value="F:ubiquitin protein ligase activity"/>
    <property type="evidence" value="ECO:0007669"/>
    <property type="project" value="UniProtKB-UniRule"/>
</dbReference>
<evidence type="ECO:0000256" key="9">
    <source>
        <dbReference type="ARBA" id="ARBA00022723"/>
    </source>
</evidence>
<feature type="region of interest" description="Disordered" evidence="17">
    <location>
        <begin position="1"/>
        <end position="76"/>
    </location>
</feature>
<evidence type="ECO:0000256" key="3">
    <source>
        <dbReference type="ARBA" id="ARBA00004906"/>
    </source>
</evidence>
<dbReference type="EC" id="2.3.2.27" evidence="5 16"/>
<keyword evidence="7" id="KW-0963">Cytoplasm</keyword>
<evidence type="ECO:0000313" key="20">
    <source>
        <dbReference type="Proteomes" id="UP000193218"/>
    </source>
</evidence>
<keyword evidence="9 16" id="KW-0479">Metal-binding</keyword>
<dbReference type="InterPro" id="IPR013083">
    <property type="entry name" value="Znf_RING/FYVE/PHD"/>
</dbReference>
<evidence type="ECO:0000256" key="13">
    <source>
        <dbReference type="ARBA" id="ARBA00022833"/>
    </source>
</evidence>
<dbReference type="PANTHER" id="PTHR12389:SF0">
    <property type="entry name" value="E3 UBIQUITIN-PROTEIN LIGASE LISTERIN"/>
    <property type="match status" value="1"/>
</dbReference>
<dbReference type="SUPFAM" id="SSF57850">
    <property type="entry name" value="RING/U-box"/>
    <property type="match status" value="1"/>
</dbReference>
<evidence type="ECO:0000256" key="10">
    <source>
        <dbReference type="ARBA" id="ARBA00022737"/>
    </source>
</evidence>
<dbReference type="Gene3D" id="3.30.40.10">
    <property type="entry name" value="Zinc/RING finger domain, C3HC4 (zinc finger)"/>
    <property type="match status" value="1"/>
</dbReference>
<reference evidence="19 20" key="1">
    <citation type="submission" date="2017-03" db="EMBL/GenBank/DDBJ databases">
        <title>Widespread Adenine N6-methylation of Active Genes in Fungi.</title>
        <authorList>
            <consortium name="DOE Joint Genome Institute"/>
            <person name="Mondo S.J."/>
            <person name="Dannebaum R.O."/>
            <person name="Kuo R.C."/>
            <person name="Louie K.B."/>
            <person name="Bewick A.J."/>
            <person name="Labutti K."/>
            <person name="Haridas S."/>
            <person name="Kuo A."/>
            <person name="Salamov A."/>
            <person name="Ahrendt S.R."/>
            <person name="Lau R."/>
            <person name="Bowen B.P."/>
            <person name="Lipzen A."/>
            <person name="Sullivan W."/>
            <person name="Andreopoulos W.B."/>
            <person name="Clum A."/>
            <person name="Lindquist E."/>
            <person name="Daum C."/>
            <person name="Northen T.R."/>
            <person name="Ramamoorthy G."/>
            <person name="Schmitz R.J."/>
            <person name="Gryganskyi A."/>
            <person name="Culley D."/>
            <person name="Magnuson J."/>
            <person name="James T.Y."/>
            <person name="O'Malley M.A."/>
            <person name="Stajich J.E."/>
            <person name="Spatafora J.W."/>
            <person name="Visel A."/>
            <person name="Grigoriev I.V."/>
        </authorList>
    </citation>
    <scope>NUCLEOTIDE SEQUENCE [LARGE SCALE GENOMIC DNA]</scope>
    <source>
        <strain evidence="19 20">NRRL Y-17943</strain>
    </source>
</reference>
<name>A0A1Y1UKH8_9TREE</name>
<dbReference type="RefSeq" id="XP_021872404.1">
    <property type="nucleotide sequence ID" value="XM_022014089.1"/>
</dbReference>
<dbReference type="InParanoid" id="A0A1Y1UKH8"/>
<dbReference type="InterPro" id="IPR001841">
    <property type="entry name" value="Znf_RING"/>
</dbReference>
<dbReference type="GO" id="GO:0008270">
    <property type="term" value="F:zinc ion binding"/>
    <property type="evidence" value="ECO:0007669"/>
    <property type="project" value="UniProtKB-KW"/>
</dbReference>
<comment type="pathway">
    <text evidence="3 16">Protein modification; protein ubiquitination.</text>
</comment>
<dbReference type="OrthoDB" id="6108at2759"/>
<dbReference type="InterPro" id="IPR039795">
    <property type="entry name" value="LTN1/Rkr1"/>
</dbReference>
<keyword evidence="12 16" id="KW-0833">Ubl conjugation pathway</keyword>
<evidence type="ECO:0000256" key="17">
    <source>
        <dbReference type="SAM" id="MobiDB-lite"/>
    </source>
</evidence>
<dbReference type="UniPathway" id="UPA00143"/>
<evidence type="ECO:0000256" key="15">
    <source>
        <dbReference type="PROSITE-ProRule" id="PRU00175"/>
    </source>
</evidence>
<dbReference type="InterPro" id="IPR011016">
    <property type="entry name" value="Znf_RING-CH"/>
</dbReference>
<dbReference type="PROSITE" id="PS50089">
    <property type="entry name" value="ZF_RING_2"/>
    <property type="match status" value="1"/>
</dbReference>
<keyword evidence="10" id="KW-0677">Repeat</keyword>
<comment type="subunit">
    <text evidence="16">Component of the ribosome quality control complex (RQC).</text>
</comment>
<evidence type="ECO:0000256" key="12">
    <source>
        <dbReference type="ARBA" id="ARBA00022786"/>
    </source>
</evidence>
<dbReference type="InterPro" id="IPR054477">
    <property type="entry name" value="LTN1_E3_ligase_6th"/>
</dbReference>
<evidence type="ECO:0000256" key="11">
    <source>
        <dbReference type="ARBA" id="ARBA00022771"/>
    </source>
</evidence>
<dbReference type="GO" id="GO:1990116">
    <property type="term" value="P:ribosome-associated ubiquitin-dependent protein catabolic process"/>
    <property type="evidence" value="ECO:0007669"/>
    <property type="project" value="UniProtKB-UniRule"/>
</dbReference>
<dbReference type="Pfam" id="PF13639">
    <property type="entry name" value="zf-RING_2"/>
    <property type="match status" value="1"/>
</dbReference>
<evidence type="ECO:0000256" key="5">
    <source>
        <dbReference type="ARBA" id="ARBA00012483"/>
    </source>
</evidence>
<evidence type="ECO:0000256" key="14">
    <source>
        <dbReference type="ARBA" id="ARBA00055150"/>
    </source>
</evidence>
<dbReference type="FunFam" id="3.30.40.10:FF:000038">
    <property type="entry name" value="E3 ubiquitin-protein ligase listerin"/>
    <property type="match status" value="1"/>
</dbReference>
<dbReference type="PANTHER" id="PTHR12389">
    <property type="entry name" value="ZINC FINGER PROTEIN 294"/>
    <property type="match status" value="1"/>
</dbReference>
<evidence type="ECO:0000256" key="2">
    <source>
        <dbReference type="ARBA" id="ARBA00004514"/>
    </source>
</evidence>
<comment type="function">
    <text evidence="16">E3 ubiquitin-protein ligase. Component of the ribosome quality control complex (RQC), a ribosome-associated complex that mediates ubiquitination and extraction of incompletely synthesized nascent chains for proteasomal degradation.</text>
</comment>
<dbReference type="Pfam" id="PF23009">
    <property type="entry name" value="UBC_like"/>
    <property type="match status" value="1"/>
</dbReference>
<gene>
    <name evidence="19" type="ORF">BD324DRAFT_607949</name>
</gene>
<comment type="catalytic activity">
    <reaction evidence="1 16">
        <text>S-ubiquitinyl-[E2 ubiquitin-conjugating enzyme]-L-cysteine + [acceptor protein]-L-lysine = [E2 ubiquitin-conjugating enzyme]-L-cysteine + N(6)-ubiquitinyl-[acceptor protein]-L-lysine.</text>
        <dbReference type="EC" id="2.3.2.27"/>
    </reaction>
</comment>
<dbReference type="SMART" id="SM00744">
    <property type="entry name" value="RINGv"/>
    <property type="match status" value="1"/>
</dbReference>
<dbReference type="STRING" id="4999.A0A1Y1UKH8"/>
<dbReference type="CDD" id="cd16491">
    <property type="entry name" value="RING-CH-C4HC3_LTN1"/>
    <property type="match status" value="1"/>
</dbReference>
<keyword evidence="8 16" id="KW-0808">Transferase</keyword>
<dbReference type="InterPro" id="IPR054478">
    <property type="entry name" value="LTN1_UBC"/>
</dbReference>
<evidence type="ECO:0000259" key="18">
    <source>
        <dbReference type="PROSITE" id="PS50089"/>
    </source>
</evidence>
<accession>A0A1Y1UKH8</accession>
<comment type="similarity">
    <text evidence="4 16">Belongs to the LTN1 family.</text>
</comment>
<dbReference type="Proteomes" id="UP000193218">
    <property type="component" value="Unassembled WGS sequence"/>
</dbReference>
<evidence type="ECO:0000256" key="1">
    <source>
        <dbReference type="ARBA" id="ARBA00000900"/>
    </source>
</evidence>
<feature type="domain" description="RING-type" evidence="18">
    <location>
        <begin position="1602"/>
        <end position="1649"/>
    </location>
</feature>
<dbReference type="Pfam" id="PF22999">
    <property type="entry name" value="LTN1_E3_ligase_6th"/>
    <property type="match status" value="1"/>
</dbReference>
<comment type="subcellular location">
    <subcellularLocation>
        <location evidence="2">Cytoplasm</location>
        <location evidence="2">Cytosol</location>
    </subcellularLocation>
</comment>
<dbReference type="GO" id="GO:1990112">
    <property type="term" value="C:RQC complex"/>
    <property type="evidence" value="ECO:0007669"/>
    <property type="project" value="UniProtKB-UniRule"/>
</dbReference>
<feature type="compositionally biased region" description="Low complexity" evidence="17">
    <location>
        <begin position="27"/>
        <end position="39"/>
    </location>
</feature>
<evidence type="ECO:0000256" key="8">
    <source>
        <dbReference type="ARBA" id="ARBA00022679"/>
    </source>
</evidence>
<feature type="compositionally biased region" description="Polar residues" evidence="17">
    <location>
        <begin position="1"/>
        <end position="12"/>
    </location>
</feature>
<sequence>MPKGTKSSASSGTRKKHAKKAAKGDAGSEQQNQQQQGQNKKSKKLTKAEKKAKVKQYIPPPKPPAPAIPDPLDSQGLAHTLPPELVVILRRIGKKDAVTKRKGLDELREQWLTPPPSTTSEHEEEDEIEREIKEAALATAIPVWLHNLAQLLQSPSHRTSALQIQQALLNRPSTRNLILDSFNLSLLPGNQTRDTLGSWLVAAVEERRRAGGASYTCWMDSTSFGPQDDRLDLTPHLDSLADYLELSIADPASLNDSIFPSPIEKVPIGSEEEAWFRVGGLTGLTWLLTTAEPSTRLLDLLRGDIWSTLSPVEPSLGSGQPSVRRAAYALLDTVPDDCLPQDLLSFCWREAEGTVFDIAGPVIAKLLRRHPDWWEQDEDEDDEEEEDTGSPFSDFLQFVASVCPSVPHVTYPLLLVAVSTMSSDILPLDLDDNALPSFFSHLWSPVDARLLSTHSLPNQTSALQTFLQAALDCIALLLKRAIKEEDTDIAEWLVETQLCDRAWRQCVLEFGGKSARARTPPGENEAVAFASAATRVKAISSDLYATLLESITSTLVSKCFGEDRDTRLLPRAVILLDTLDTAGSEDSVRIVDVALERLVQASLDEMRNTDTDPKTGLVLVSDIVREHSDALQDETIDQIYELCGKDALVQSAPNQLLDLLRTLENSSPSAKSDKARQVVQNIVSSPTLSTETRFSFVAAALQLQYLSLFPEDAIGDLAEEGVQHAILGDQRAAVLVAQCIRDGTLPQSNLDTVLSLCSTAIQDAARDFSAGNAASASLQPSALIFYSYARDHLQPIIDSDVFLTALVDLYLLHGLSAVAFDQTVSSMLDEQLPLAPSKFQATLREAMSQQLTDISNSVNLLPTPDVIRGLLDSLIAQSADPTLPIIDPLAPYTGESISPDGLFDSTGLSKCARVLQSILALFREDRNLPSREPILLSACLLGHILARDGLSVNGGSRGLASSTDSLETFVREAETILSSVFATIQEPTSAWHKQTIVLVKSDGTGSQSDWIQSTLADLLQSWSRTGSDVSLRAVHLVLTRILGNERATEADSAAWLDLAMTLSTKKPDLASTIILAIKGNLEDSQAISTARNRLANSITGIKAKDIGVTGLPALRLLLASAPLPDSTSDFIPQQRAIFVLRHVSGWLTDDDAEDLPEETEFRLAELFNALGPVVQDVPGQHWDAIFDLLENGLESSLCYLCGCLVLLRTVRDLCATNKSLRAAWTNRDVLSKQVLKLFTQCRNDSSEPMKRIQALLLDLVMGIDEAQDSVSSGLVSELTISQLSHLLLLSTNWGIQTMAYRLLSQVIRRETLALVLKVEATIGDEAAEETQSIQLPASLIKILEDGASIDWQDPQIPQVVTQILAWMAILDHFDDASRTIRSAYMDQLRSGSLIERSLLSMLFQMMGVSQVGAWNFPAGQFAVDEFYPELLEPEELADLTPFASYLFYRTLISVPSILREIHEGIKDRQLSLSMLNFTARYYSPVIIQKEFAALRQPATISQLSAEGLTVRVAQAGTGSAEAIASYVVDEQPMEIGIRLPAEFPLRGVDVRDLRRVGVPENKWRGWLMSVQQTITSRNGLILEALTVFKRNVSLHFEGVVECAICYSIISLTDRTLPTKPCRTCKNRFHASCLFKWFNSSHSSSCPLCRTLF</sequence>
<proteinExistence type="inferred from homology"/>
<protein>
    <recommendedName>
        <fullName evidence="6 16">E3 ubiquitin-protein ligase listerin</fullName>
        <ecNumber evidence="5 16">2.3.2.27</ecNumber>
    </recommendedName>
    <alternativeName>
        <fullName evidence="16">RING-type E3 ubiquitin transferase listerin</fullName>
    </alternativeName>
</protein>
<feature type="compositionally biased region" description="Pro residues" evidence="17">
    <location>
        <begin position="58"/>
        <end position="69"/>
    </location>
</feature>
<dbReference type="GO" id="GO:0005829">
    <property type="term" value="C:cytosol"/>
    <property type="evidence" value="ECO:0007669"/>
    <property type="project" value="UniProtKB-SubCell"/>
</dbReference>
<comment type="caution">
    <text evidence="19">The sequence shown here is derived from an EMBL/GenBank/DDBJ whole genome shotgun (WGS) entry which is preliminary data.</text>
</comment>
<keyword evidence="11 15" id="KW-0863">Zinc-finger</keyword>
<evidence type="ECO:0000256" key="16">
    <source>
        <dbReference type="RuleBase" id="RU367090"/>
    </source>
</evidence>
<dbReference type="GO" id="GO:0072344">
    <property type="term" value="P:rescue of stalled ribosome"/>
    <property type="evidence" value="ECO:0007669"/>
    <property type="project" value="UniProtKB-UniRule"/>
</dbReference>
<dbReference type="GO" id="GO:0043023">
    <property type="term" value="F:ribosomal large subunit binding"/>
    <property type="evidence" value="ECO:0007669"/>
    <property type="project" value="TreeGrafter"/>
</dbReference>
<evidence type="ECO:0000256" key="4">
    <source>
        <dbReference type="ARBA" id="ARBA00007997"/>
    </source>
</evidence>
<keyword evidence="13 16" id="KW-0862">Zinc</keyword>
<dbReference type="EMBL" id="NBSH01000004">
    <property type="protein sequence ID" value="ORX38482.1"/>
    <property type="molecule type" value="Genomic_DNA"/>
</dbReference>
<evidence type="ECO:0000256" key="7">
    <source>
        <dbReference type="ARBA" id="ARBA00022490"/>
    </source>
</evidence>
<dbReference type="GO" id="GO:0016567">
    <property type="term" value="P:protein ubiquitination"/>
    <property type="evidence" value="ECO:0007669"/>
    <property type="project" value="UniProtKB-UniPathway"/>
</dbReference>
<keyword evidence="20" id="KW-1185">Reference proteome</keyword>